<accession>A0ABS3YP16</accession>
<comment type="caution">
    <text evidence="2">The sequence shown here is derived from an EMBL/GenBank/DDBJ whole genome shotgun (WGS) entry which is preliminary data.</text>
</comment>
<dbReference type="Proteomes" id="UP000677244">
    <property type="component" value="Unassembled WGS sequence"/>
</dbReference>
<dbReference type="InterPro" id="IPR032676">
    <property type="entry name" value="YkuD_2"/>
</dbReference>
<evidence type="ECO:0000256" key="1">
    <source>
        <dbReference type="SAM" id="SignalP"/>
    </source>
</evidence>
<dbReference type="RefSeq" id="WP_209137691.1">
    <property type="nucleotide sequence ID" value="NZ_JAGHKO010000001.1"/>
</dbReference>
<proteinExistence type="predicted"/>
<keyword evidence="3" id="KW-1185">Reference proteome</keyword>
<sequence>MKRTYKKMSLSVLVCFLTVSPVIKSGAAETKEPLTVNSTNPVPVFTSVKVVAKSAAQKLAEEAIGLYNQMDLGSYGMSVSAFEYALKGYKYLVEQGKVMKNEVLSICDFSQSSRKKRFYVIDMAEKKVLINTWVAHGRNSGGEFARSFSNSPESHKSSLGFYVTSNTYYGSHGLSLKIEGLEKNINDKADKRNIVIHGSNYVGEDYLSRAAMNGRSYGCPALPADETDKIIETIKDGSCLFIYHPTKSYIQKSRVLNS</sequence>
<name>A0ABS3YP16_9BACT</name>
<reference evidence="2 3" key="1">
    <citation type="submission" date="2021-03" db="EMBL/GenBank/DDBJ databases">
        <title>Assistant Professor.</title>
        <authorList>
            <person name="Huq M.A."/>
        </authorList>
    </citation>
    <scope>NUCLEOTIDE SEQUENCE [LARGE SCALE GENOMIC DNA]</scope>
    <source>
        <strain evidence="2 3">MAH-29</strain>
    </source>
</reference>
<dbReference type="EMBL" id="JAGHKO010000001">
    <property type="protein sequence ID" value="MBO9199634.1"/>
    <property type="molecule type" value="Genomic_DNA"/>
</dbReference>
<dbReference type="Pfam" id="PF13645">
    <property type="entry name" value="YkuD_2"/>
    <property type="match status" value="1"/>
</dbReference>
<keyword evidence="1" id="KW-0732">Signal</keyword>
<evidence type="ECO:0000313" key="3">
    <source>
        <dbReference type="Proteomes" id="UP000677244"/>
    </source>
</evidence>
<gene>
    <name evidence="2" type="ORF">J7I42_05105</name>
</gene>
<dbReference type="PANTHER" id="PTHR38477">
    <property type="entry name" value="HYPOTHETICAL EXPORTED PROTEIN"/>
    <property type="match status" value="1"/>
</dbReference>
<feature type="signal peptide" evidence="1">
    <location>
        <begin position="1"/>
        <end position="27"/>
    </location>
</feature>
<organism evidence="2 3">
    <name type="scientific">Niastella soli</name>
    <dbReference type="NCBI Taxonomy" id="2821487"/>
    <lineage>
        <taxon>Bacteria</taxon>
        <taxon>Pseudomonadati</taxon>
        <taxon>Bacteroidota</taxon>
        <taxon>Chitinophagia</taxon>
        <taxon>Chitinophagales</taxon>
        <taxon>Chitinophagaceae</taxon>
        <taxon>Niastella</taxon>
    </lineage>
</organism>
<feature type="chain" id="PRO_5046858074" evidence="1">
    <location>
        <begin position="28"/>
        <end position="258"/>
    </location>
</feature>
<evidence type="ECO:0000313" key="2">
    <source>
        <dbReference type="EMBL" id="MBO9199634.1"/>
    </source>
</evidence>
<protein>
    <submittedName>
        <fullName evidence="2">Murein L,D-transpeptidase catalytic domain family protein</fullName>
    </submittedName>
</protein>
<dbReference type="PANTHER" id="PTHR38477:SF1">
    <property type="entry name" value="MUREIN L,D-TRANSPEPTIDASE CATALYTIC DOMAIN FAMILY PROTEIN"/>
    <property type="match status" value="1"/>
</dbReference>